<organism evidence="1">
    <name type="scientific">marine sediment metagenome</name>
    <dbReference type="NCBI Taxonomy" id="412755"/>
    <lineage>
        <taxon>unclassified sequences</taxon>
        <taxon>metagenomes</taxon>
        <taxon>ecological metagenomes</taxon>
    </lineage>
</organism>
<proteinExistence type="predicted"/>
<protein>
    <submittedName>
        <fullName evidence="1">Uncharacterized protein</fullName>
    </submittedName>
</protein>
<dbReference type="AlphaFoldDB" id="X0YZH0"/>
<evidence type="ECO:0000313" key="1">
    <source>
        <dbReference type="EMBL" id="GAG61955.1"/>
    </source>
</evidence>
<name>X0YZH0_9ZZZZ</name>
<feature type="non-terminal residue" evidence="1">
    <location>
        <position position="265"/>
    </location>
</feature>
<gene>
    <name evidence="1" type="ORF">S01H4_12256</name>
</gene>
<feature type="non-terminal residue" evidence="1">
    <location>
        <position position="1"/>
    </location>
</feature>
<sequence>VGYDDRTDELIFADPWDDPYWSTSYDNLFEYWWLNGGQPAYWIQGIFPWEIDLNITPSSEIGMISVDAIIDTGVPEWWRTWPDFEDWKEVSEVERCYINDTYVNLELPEGYIIESGDSTTSFEFDAFGHATVSWQIETPPNPEVTDRIHATVQGQINGRSPTYGDYADTISVEKYLSLWDSHKPVIGQLSISEINWKGIQFEIEIEDQSQIGSAEILWRSEVANWTRSELTHIGGNLWTTSSELPRPSENLTQIQVIIEDIYNNT</sequence>
<reference evidence="1" key="1">
    <citation type="journal article" date="2014" name="Front. Microbiol.">
        <title>High frequency of phylogenetically diverse reductive dehalogenase-homologous genes in deep subseafloor sedimentary metagenomes.</title>
        <authorList>
            <person name="Kawai M."/>
            <person name="Futagami T."/>
            <person name="Toyoda A."/>
            <person name="Takaki Y."/>
            <person name="Nishi S."/>
            <person name="Hori S."/>
            <person name="Arai W."/>
            <person name="Tsubouchi T."/>
            <person name="Morono Y."/>
            <person name="Uchiyama I."/>
            <person name="Ito T."/>
            <person name="Fujiyama A."/>
            <person name="Inagaki F."/>
            <person name="Takami H."/>
        </authorList>
    </citation>
    <scope>NUCLEOTIDE SEQUENCE</scope>
    <source>
        <strain evidence="1">Expedition CK06-06</strain>
    </source>
</reference>
<comment type="caution">
    <text evidence="1">The sequence shown here is derived from an EMBL/GenBank/DDBJ whole genome shotgun (WGS) entry which is preliminary data.</text>
</comment>
<dbReference type="EMBL" id="BART01005164">
    <property type="protein sequence ID" value="GAG61955.1"/>
    <property type="molecule type" value="Genomic_DNA"/>
</dbReference>
<accession>X0YZH0</accession>